<dbReference type="CDD" id="cd00082">
    <property type="entry name" value="HisKA"/>
    <property type="match status" value="1"/>
</dbReference>
<dbReference type="Proteomes" id="UP000011083">
    <property type="component" value="Unassembled WGS sequence"/>
</dbReference>
<evidence type="ECO:0000256" key="12">
    <source>
        <dbReference type="SAM" id="Phobius"/>
    </source>
</evidence>
<evidence type="ECO:0000256" key="8">
    <source>
        <dbReference type="ARBA" id="ARBA00022991"/>
    </source>
</evidence>
<keyword evidence="3" id="KW-0600">Photoreceptor protein</keyword>
<dbReference type="InterPro" id="IPR001425">
    <property type="entry name" value="Arc/bac/fun_rhodopsins"/>
</dbReference>
<accession>L8GFI6</accession>
<feature type="transmembrane region" description="Helical" evidence="12">
    <location>
        <begin position="262"/>
        <end position="282"/>
    </location>
</feature>
<dbReference type="KEGG" id="acan:ACA1_273460"/>
<keyword evidence="6" id="KW-0681">Retinal protein</keyword>
<dbReference type="RefSeq" id="XP_004333868.1">
    <property type="nucleotide sequence ID" value="XM_004333820.1"/>
</dbReference>
<keyword evidence="5 12" id="KW-0812">Transmembrane</keyword>
<evidence type="ECO:0000256" key="11">
    <source>
        <dbReference type="SAM" id="MobiDB-lite"/>
    </source>
</evidence>
<dbReference type="Gene3D" id="1.10.287.130">
    <property type="match status" value="1"/>
</dbReference>
<keyword evidence="14" id="KW-1185">Reference proteome</keyword>
<feature type="transmembrane region" description="Helical" evidence="12">
    <location>
        <begin position="389"/>
        <end position="409"/>
    </location>
</feature>
<evidence type="ECO:0000256" key="5">
    <source>
        <dbReference type="ARBA" id="ARBA00022692"/>
    </source>
</evidence>
<dbReference type="SMART" id="SM01021">
    <property type="entry name" value="Bac_rhodopsin"/>
    <property type="match status" value="1"/>
</dbReference>
<evidence type="ECO:0000256" key="9">
    <source>
        <dbReference type="ARBA" id="ARBA00023136"/>
    </source>
</evidence>
<evidence type="ECO:0000256" key="7">
    <source>
        <dbReference type="ARBA" id="ARBA00022989"/>
    </source>
</evidence>
<dbReference type="EMBL" id="KB008146">
    <property type="protein sequence ID" value="ELR11855.1"/>
    <property type="molecule type" value="Genomic_DNA"/>
</dbReference>
<dbReference type="OrthoDB" id="10261467at2759"/>
<sequence>MQNRTFPSSGFSSGTQTNNSKKLNQRHHHPAAHKPQPAASLFGGGYATNPQYMWRSAAGSHQLAPNSKRRSMDAKEAFGLDGSLPSQPVVPPLGGAINNNINISINNTNNVGPGTGRRSSLPGVMPSSTGGLGAYPLPISPLSAGGGAGATATSAAAKKKKSGISGKLQHTPEQKEAGKGRWIVVMSRCIVLFFFTFCLGLSMAEERFGVLSRLGCVFAPESNAASLRQMDKYILAVVVSFGMSFVIDFLGALYSVSREKRLLYTLSSSVHLLGGTTKVLLYLRALPVLVDFAGRPLYMVHYLQWSCTTPMLILLIGRLSLASRKKLLLVMVLDVLTMVTGFFSSFCFNVVFVLFWGTLSFVFFFMVLYGVHHFIQLAIAHYPSKERSFNGLFAVTATCWSVFPIIWLLGAFDLVNPDIELYAYLTIDVSVKVVFSVFLRQITLSSIEHREVQEYEKFKEAKEQAESLAELHRQFLSNMSHEIRTPLKYVFFSAFLLSSAFPSGQLRLQPGCIKAYPHWLYVRSSVIGFS</sequence>
<dbReference type="GO" id="GO:0009881">
    <property type="term" value="F:photoreceptor activity"/>
    <property type="evidence" value="ECO:0007669"/>
    <property type="project" value="UniProtKB-KW"/>
</dbReference>
<dbReference type="SUPFAM" id="SSF81321">
    <property type="entry name" value="Family A G protein-coupled receptor-like"/>
    <property type="match status" value="1"/>
</dbReference>
<feature type="transmembrane region" description="Helical" evidence="12">
    <location>
        <begin position="421"/>
        <end position="439"/>
    </location>
</feature>
<evidence type="ECO:0000256" key="3">
    <source>
        <dbReference type="ARBA" id="ARBA00022543"/>
    </source>
</evidence>
<dbReference type="VEuPathDB" id="AmoebaDB:ACA1_273460"/>
<dbReference type="GO" id="GO:0016020">
    <property type="term" value="C:membrane"/>
    <property type="evidence" value="ECO:0007669"/>
    <property type="project" value="UniProtKB-SubCell"/>
</dbReference>
<feature type="compositionally biased region" description="Polar residues" evidence="11">
    <location>
        <begin position="1"/>
        <end position="22"/>
    </location>
</feature>
<feature type="transmembrane region" description="Helical" evidence="12">
    <location>
        <begin position="361"/>
        <end position="382"/>
    </location>
</feature>
<feature type="non-terminal residue" evidence="13">
    <location>
        <position position="1"/>
    </location>
</feature>
<feature type="transmembrane region" description="Helical" evidence="12">
    <location>
        <begin position="302"/>
        <end position="321"/>
    </location>
</feature>
<feature type="transmembrane region" description="Helical" evidence="12">
    <location>
        <begin position="233"/>
        <end position="255"/>
    </location>
</feature>
<feature type="transmembrane region" description="Helical" evidence="12">
    <location>
        <begin position="328"/>
        <end position="355"/>
    </location>
</feature>
<evidence type="ECO:0000256" key="10">
    <source>
        <dbReference type="ARBA" id="ARBA00023170"/>
    </source>
</evidence>
<evidence type="ECO:0000313" key="13">
    <source>
        <dbReference type="EMBL" id="ELR11855.1"/>
    </source>
</evidence>
<dbReference type="Pfam" id="PF01036">
    <property type="entry name" value="Bac_rhodopsin"/>
    <property type="match status" value="1"/>
</dbReference>
<evidence type="ECO:0000313" key="14">
    <source>
        <dbReference type="Proteomes" id="UP000011083"/>
    </source>
</evidence>
<dbReference type="GeneID" id="14912327"/>
<feature type="transmembrane region" description="Helical" evidence="12">
    <location>
        <begin position="182"/>
        <end position="204"/>
    </location>
</feature>
<keyword evidence="4" id="KW-0716">Sensory transduction</keyword>
<dbReference type="InterPro" id="IPR003661">
    <property type="entry name" value="HisK_dim/P_dom"/>
</dbReference>
<evidence type="ECO:0000256" key="1">
    <source>
        <dbReference type="ARBA" id="ARBA00004141"/>
    </source>
</evidence>
<gene>
    <name evidence="13" type="ORF">ACA1_273460</name>
</gene>
<keyword evidence="9 12" id="KW-0472">Membrane</keyword>
<evidence type="ECO:0000256" key="4">
    <source>
        <dbReference type="ARBA" id="ARBA00022606"/>
    </source>
</evidence>
<dbReference type="AlphaFoldDB" id="L8GFI6"/>
<feature type="compositionally biased region" description="Basic residues" evidence="11">
    <location>
        <begin position="23"/>
        <end position="32"/>
    </location>
</feature>
<organism evidence="13 14">
    <name type="scientific">Acanthamoeba castellanii (strain ATCC 30010 / Neff)</name>
    <dbReference type="NCBI Taxonomy" id="1257118"/>
    <lineage>
        <taxon>Eukaryota</taxon>
        <taxon>Amoebozoa</taxon>
        <taxon>Discosea</taxon>
        <taxon>Longamoebia</taxon>
        <taxon>Centramoebida</taxon>
        <taxon>Acanthamoebidae</taxon>
        <taxon>Acanthamoeba</taxon>
    </lineage>
</organism>
<comment type="similarity">
    <text evidence="2">Belongs to the archaeal/bacterial/fungal opsin family.</text>
</comment>
<proteinExistence type="inferred from homology"/>
<dbReference type="Gene3D" id="1.20.1070.10">
    <property type="entry name" value="Rhodopsin 7-helix transmembrane proteins"/>
    <property type="match status" value="1"/>
</dbReference>
<feature type="region of interest" description="Disordered" evidence="11">
    <location>
        <begin position="1"/>
        <end position="44"/>
    </location>
</feature>
<evidence type="ECO:0000256" key="2">
    <source>
        <dbReference type="ARBA" id="ARBA00008130"/>
    </source>
</evidence>
<dbReference type="PRINTS" id="PR00251">
    <property type="entry name" value="BACTRLOPSIN"/>
</dbReference>
<reference evidence="13 14" key="1">
    <citation type="journal article" date="2013" name="Genome Biol.">
        <title>Genome of Acanthamoeba castellanii highlights extensive lateral gene transfer and early evolution of tyrosine kinase signaling.</title>
        <authorList>
            <person name="Clarke M."/>
            <person name="Lohan A.J."/>
            <person name="Liu B."/>
            <person name="Lagkouvardos I."/>
            <person name="Roy S."/>
            <person name="Zafar N."/>
            <person name="Bertelli C."/>
            <person name="Schilde C."/>
            <person name="Kianianmomeni A."/>
            <person name="Burglin T.R."/>
            <person name="Frech C."/>
            <person name="Turcotte B."/>
            <person name="Kopec K.O."/>
            <person name="Synnott J.M."/>
            <person name="Choo C."/>
            <person name="Paponov I."/>
            <person name="Finkler A."/>
            <person name="Soon Heng Tan C."/>
            <person name="Hutchins A.P."/>
            <person name="Weinmeier T."/>
            <person name="Rattei T."/>
            <person name="Chu J.S."/>
            <person name="Gimenez G."/>
            <person name="Irimia M."/>
            <person name="Rigden D.J."/>
            <person name="Fitzpatrick D.A."/>
            <person name="Lorenzo-Morales J."/>
            <person name="Bateman A."/>
            <person name="Chiu C.H."/>
            <person name="Tang P."/>
            <person name="Hegemann P."/>
            <person name="Fromm H."/>
            <person name="Raoult D."/>
            <person name="Greub G."/>
            <person name="Miranda-Saavedra D."/>
            <person name="Chen N."/>
            <person name="Nash P."/>
            <person name="Ginger M.L."/>
            <person name="Horn M."/>
            <person name="Schaap P."/>
            <person name="Caler L."/>
            <person name="Loftus B."/>
        </authorList>
    </citation>
    <scope>NUCLEOTIDE SEQUENCE [LARGE SCALE GENOMIC DNA]</scope>
    <source>
        <strain evidence="13 14">Neff</strain>
    </source>
</reference>
<dbReference type="GO" id="GO:0000155">
    <property type="term" value="F:phosphorelay sensor kinase activity"/>
    <property type="evidence" value="ECO:0007669"/>
    <property type="project" value="InterPro"/>
</dbReference>
<protein>
    <submittedName>
        <fullName evidence="13">Bacteriorhodopsin subfamily protein</fullName>
    </submittedName>
</protein>
<dbReference type="InterPro" id="IPR036097">
    <property type="entry name" value="HisK_dim/P_sf"/>
</dbReference>
<dbReference type="GO" id="GO:0007602">
    <property type="term" value="P:phototransduction"/>
    <property type="evidence" value="ECO:0007669"/>
    <property type="project" value="UniProtKB-KW"/>
</dbReference>
<keyword evidence="7 12" id="KW-1133">Transmembrane helix</keyword>
<dbReference type="SUPFAM" id="SSF47384">
    <property type="entry name" value="Homodimeric domain of signal transducing histidine kinase"/>
    <property type="match status" value="1"/>
</dbReference>
<keyword evidence="8" id="KW-0157">Chromophore</keyword>
<name>L8GFI6_ACACF</name>
<keyword evidence="10" id="KW-0675">Receptor</keyword>
<comment type="subcellular location">
    <subcellularLocation>
        <location evidence="1">Membrane</location>
        <topology evidence="1">Multi-pass membrane protein</topology>
    </subcellularLocation>
</comment>
<dbReference type="PANTHER" id="PTHR28286">
    <property type="match status" value="1"/>
</dbReference>
<evidence type="ECO:0000256" key="6">
    <source>
        <dbReference type="ARBA" id="ARBA00022925"/>
    </source>
</evidence>
<dbReference type="PANTHER" id="PTHR28286:SF2">
    <property type="entry name" value="BACTERIORHODOPSIN _OPSIN, NOPA (EUROFUNG)"/>
    <property type="match status" value="1"/>
</dbReference>